<evidence type="ECO:0000313" key="2">
    <source>
        <dbReference type="Proteomes" id="UP000634308"/>
    </source>
</evidence>
<organism evidence="1 2">
    <name type="scientific">Deinococcus seoulensis</name>
    <dbReference type="NCBI Taxonomy" id="1837379"/>
    <lineage>
        <taxon>Bacteria</taxon>
        <taxon>Thermotogati</taxon>
        <taxon>Deinococcota</taxon>
        <taxon>Deinococci</taxon>
        <taxon>Deinococcales</taxon>
        <taxon>Deinococcaceae</taxon>
        <taxon>Deinococcus</taxon>
    </lineage>
</organism>
<sequence length="296" mass="33310">MTDHDEDRRNLHAARAYLARLLPTFMPLSDAEVRSLALKAGMWSLHEETRPLERALRGHLQGHARLLRGTGSELDRLDAQQLRRPAVENNREDIFPRSFSPAREAAEARPAAPSIIHGSAAAKMRALAERLYVPWLTRLPLPKARMQVSYRATRAFEGALDDAWKVRAPKGGSRNTLHTTLVLAYLAVPEVRIRVKAAQNTRYAKDGEGVESEDARRIRELLRRCGIPNDGAPTLRDGVTQLSYRTTVQANAALHRSLPDEERTLAYLHLDLLALYLTAPDVRAFIDRVLEERAVE</sequence>
<name>A0ABQ2RRZ8_9DEIO</name>
<proteinExistence type="predicted"/>
<reference evidence="2" key="1">
    <citation type="journal article" date="2019" name="Int. J. Syst. Evol. Microbiol.">
        <title>The Global Catalogue of Microorganisms (GCM) 10K type strain sequencing project: providing services to taxonomists for standard genome sequencing and annotation.</title>
        <authorList>
            <consortium name="The Broad Institute Genomics Platform"/>
            <consortium name="The Broad Institute Genome Sequencing Center for Infectious Disease"/>
            <person name="Wu L."/>
            <person name="Ma J."/>
        </authorList>
    </citation>
    <scope>NUCLEOTIDE SEQUENCE [LARGE SCALE GENOMIC DNA]</scope>
    <source>
        <strain evidence="2">JCM 31404</strain>
    </source>
</reference>
<evidence type="ECO:0000313" key="1">
    <source>
        <dbReference type="EMBL" id="GGR61607.1"/>
    </source>
</evidence>
<dbReference type="Proteomes" id="UP000634308">
    <property type="component" value="Unassembled WGS sequence"/>
</dbReference>
<protein>
    <submittedName>
        <fullName evidence="1">Uncharacterized protein</fullName>
    </submittedName>
</protein>
<comment type="caution">
    <text evidence="1">The sequence shown here is derived from an EMBL/GenBank/DDBJ whole genome shotgun (WGS) entry which is preliminary data.</text>
</comment>
<dbReference type="RefSeq" id="WP_189065270.1">
    <property type="nucleotide sequence ID" value="NZ_BMQM01000016.1"/>
</dbReference>
<dbReference type="EMBL" id="BMQM01000016">
    <property type="protein sequence ID" value="GGR61607.1"/>
    <property type="molecule type" value="Genomic_DNA"/>
</dbReference>
<gene>
    <name evidence="1" type="ORF">GCM10008959_24390</name>
</gene>
<keyword evidence="2" id="KW-1185">Reference proteome</keyword>
<accession>A0ABQ2RRZ8</accession>